<dbReference type="InterPro" id="IPR036179">
    <property type="entry name" value="Ig-like_dom_sf"/>
</dbReference>
<dbReference type="PANTHER" id="PTHR11422:SF5">
    <property type="entry name" value="DIVERSE IMMUNOGLOBULIN DOMAIN-CONTAINING PROTEIN 1.1 ISOFORM X1-RELATED"/>
    <property type="match status" value="1"/>
</dbReference>
<keyword evidence="2" id="KW-0732">Signal</keyword>
<dbReference type="InterPro" id="IPR013783">
    <property type="entry name" value="Ig-like_fold"/>
</dbReference>
<feature type="signal peptide" evidence="2">
    <location>
        <begin position="1"/>
        <end position="28"/>
    </location>
</feature>
<dbReference type="GO" id="GO:0045121">
    <property type="term" value="C:membrane raft"/>
    <property type="evidence" value="ECO:0007669"/>
    <property type="project" value="TreeGrafter"/>
</dbReference>
<evidence type="ECO:0000259" key="3">
    <source>
        <dbReference type="PROSITE" id="PS50835"/>
    </source>
</evidence>
<keyword evidence="1" id="KW-0812">Transmembrane</keyword>
<keyword evidence="5" id="KW-1185">Reference proteome</keyword>
<name>A0A7J6C9N9_9TELE</name>
<keyword evidence="1" id="KW-1133">Transmembrane helix</keyword>
<dbReference type="PROSITE" id="PS50835">
    <property type="entry name" value="IG_LIKE"/>
    <property type="match status" value="1"/>
</dbReference>
<reference evidence="4 5" key="1">
    <citation type="submission" date="2020-04" db="EMBL/GenBank/DDBJ databases">
        <title>Chromosome-level genome assembly of a cyprinid fish Onychostoma macrolepis by integration of Nanopore Sequencing, Bionano and Hi-C technology.</title>
        <authorList>
            <person name="Wang D."/>
        </authorList>
    </citation>
    <scope>NUCLEOTIDE SEQUENCE [LARGE SCALE GENOMIC DNA]</scope>
    <source>
        <strain evidence="4">SWU-2019</strain>
        <tissue evidence="4">Muscle</tissue>
    </source>
</reference>
<dbReference type="GO" id="GO:1990782">
    <property type="term" value="F:protein tyrosine kinase binding"/>
    <property type="evidence" value="ECO:0007669"/>
    <property type="project" value="TreeGrafter"/>
</dbReference>
<dbReference type="GO" id="GO:0042289">
    <property type="term" value="F:MHC class II protein binding"/>
    <property type="evidence" value="ECO:0007669"/>
    <property type="project" value="TreeGrafter"/>
</dbReference>
<keyword evidence="1" id="KW-0472">Membrane</keyword>
<dbReference type="GO" id="GO:0009897">
    <property type="term" value="C:external side of plasma membrane"/>
    <property type="evidence" value="ECO:0007669"/>
    <property type="project" value="TreeGrafter"/>
</dbReference>
<accession>A0A7J6C9N9</accession>
<feature type="chain" id="PRO_5029844060" description="Ig-like domain-containing protein" evidence="2">
    <location>
        <begin position="29"/>
        <end position="325"/>
    </location>
</feature>
<evidence type="ECO:0000256" key="2">
    <source>
        <dbReference type="SAM" id="SignalP"/>
    </source>
</evidence>
<dbReference type="SUPFAM" id="SSF48726">
    <property type="entry name" value="Immunoglobulin"/>
    <property type="match status" value="1"/>
</dbReference>
<sequence length="325" mass="36204">MDEKMADKRHMRLLGLIVLCSFITGNSGEDDSLVFCSSGEKVRLPCNNALSDCTSTTWIYDKHSDCRQYVNGEQQGTDARVYLLFLHVSSSSTQISPGSSVTLFCQLYYDRVSCDTLVRTEGVQLIWVNQAGVNLQTDSRYQISFSSGQCISTLTTTLLNEDHNREWRCLVTQRNKLKTSVTYTVKYTGPSTTNTSEYHKQVIVIVISAVAAALAVALVAVLWVICKKRADYKRGTDSSVVKDRNEDKGSYETINMSIPTMPNTNEQTDDVTYSEVTASSKKQVQMDYNHSNDTVTYAAIRGTEYALQDGLYASVNTTTTTTPHK</sequence>
<evidence type="ECO:0000313" key="5">
    <source>
        <dbReference type="Proteomes" id="UP000579812"/>
    </source>
</evidence>
<dbReference type="PANTHER" id="PTHR11422">
    <property type="entry name" value="T-CELL SURFACE GLYCOPROTEIN CD4"/>
    <property type="match status" value="1"/>
</dbReference>
<feature type="transmembrane region" description="Helical" evidence="1">
    <location>
        <begin position="202"/>
        <end position="225"/>
    </location>
</feature>
<evidence type="ECO:0000256" key="1">
    <source>
        <dbReference type="SAM" id="Phobius"/>
    </source>
</evidence>
<dbReference type="Gene3D" id="2.60.40.10">
    <property type="entry name" value="Immunoglobulins"/>
    <property type="match status" value="1"/>
</dbReference>
<evidence type="ECO:0000313" key="4">
    <source>
        <dbReference type="EMBL" id="KAF4103295.1"/>
    </source>
</evidence>
<dbReference type="GO" id="GO:0042110">
    <property type="term" value="P:T cell activation"/>
    <property type="evidence" value="ECO:0007669"/>
    <property type="project" value="TreeGrafter"/>
</dbReference>
<protein>
    <recommendedName>
        <fullName evidence="3">Ig-like domain-containing protein</fullName>
    </recommendedName>
</protein>
<feature type="domain" description="Ig-like" evidence="3">
    <location>
        <begin position="79"/>
        <end position="182"/>
    </location>
</feature>
<dbReference type="GO" id="GO:0035723">
    <property type="term" value="P:interleukin-15-mediated signaling pathway"/>
    <property type="evidence" value="ECO:0007669"/>
    <property type="project" value="TreeGrafter"/>
</dbReference>
<organism evidence="4 5">
    <name type="scientific">Onychostoma macrolepis</name>
    <dbReference type="NCBI Taxonomy" id="369639"/>
    <lineage>
        <taxon>Eukaryota</taxon>
        <taxon>Metazoa</taxon>
        <taxon>Chordata</taxon>
        <taxon>Craniata</taxon>
        <taxon>Vertebrata</taxon>
        <taxon>Euteleostomi</taxon>
        <taxon>Actinopterygii</taxon>
        <taxon>Neopterygii</taxon>
        <taxon>Teleostei</taxon>
        <taxon>Ostariophysi</taxon>
        <taxon>Cypriniformes</taxon>
        <taxon>Cyprinidae</taxon>
        <taxon>Acrossocheilinae</taxon>
        <taxon>Onychostoma</taxon>
    </lineage>
</organism>
<dbReference type="GO" id="GO:0070374">
    <property type="term" value="P:positive regulation of ERK1 and ERK2 cascade"/>
    <property type="evidence" value="ECO:0007669"/>
    <property type="project" value="TreeGrafter"/>
</dbReference>
<dbReference type="Proteomes" id="UP000579812">
    <property type="component" value="Unassembled WGS sequence"/>
</dbReference>
<proteinExistence type="predicted"/>
<comment type="caution">
    <text evidence="4">The sequence shown here is derived from an EMBL/GenBank/DDBJ whole genome shotgun (WGS) entry which is preliminary data.</text>
</comment>
<dbReference type="AlphaFoldDB" id="A0A7J6C9N9"/>
<dbReference type="InterPro" id="IPR007110">
    <property type="entry name" value="Ig-like_dom"/>
</dbReference>
<gene>
    <name evidence="4" type="ORF">G5714_016178</name>
</gene>
<dbReference type="EMBL" id="JAAMOB010000016">
    <property type="protein sequence ID" value="KAF4103295.1"/>
    <property type="molecule type" value="Genomic_DNA"/>
</dbReference>